<dbReference type="OrthoDB" id="8114124at2"/>
<feature type="signal peptide" evidence="2">
    <location>
        <begin position="1"/>
        <end position="24"/>
    </location>
</feature>
<feature type="chain" id="PRO_5011973293" evidence="2">
    <location>
        <begin position="25"/>
        <end position="216"/>
    </location>
</feature>
<reference evidence="4" key="1">
    <citation type="submission" date="2017-08" db="EMBL/GenBank/DDBJ databases">
        <authorList>
            <person name="Varghese N."/>
            <person name="Submissions S."/>
        </authorList>
    </citation>
    <scope>NUCLEOTIDE SEQUENCE [LARGE SCALE GENOMIC DNA]</scope>
    <source>
        <strain evidence="4">KCTC 23107</strain>
    </source>
</reference>
<feature type="region of interest" description="Disordered" evidence="1">
    <location>
        <begin position="197"/>
        <end position="216"/>
    </location>
</feature>
<evidence type="ECO:0000313" key="3">
    <source>
        <dbReference type="EMBL" id="SOE08874.1"/>
    </source>
</evidence>
<dbReference type="Proteomes" id="UP000219465">
    <property type="component" value="Unassembled WGS sequence"/>
</dbReference>
<keyword evidence="2" id="KW-0732">Signal</keyword>
<proteinExistence type="predicted"/>
<dbReference type="EMBL" id="OCPC01000001">
    <property type="protein sequence ID" value="SOE08874.1"/>
    <property type="molecule type" value="Genomic_DNA"/>
</dbReference>
<accession>A0A286HNZ0</accession>
<dbReference type="RefSeq" id="WP_143438933.1">
    <property type="nucleotide sequence ID" value="NZ_OCPC01000001.1"/>
</dbReference>
<keyword evidence="4" id="KW-1185">Reference proteome</keyword>
<evidence type="ECO:0000256" key="1">
    <source>
        <dbReference type="SAM" id="MobiDB-lite"/>
    </source>
</evidence>
<gene>
    <name evidence="3" type="ORF">SAMN05877838_0605</name>
</gene>
<evidence type="ECO:0000313" key="4">
    <source>
        <dbReference type="Proteomes" id="UP000219465"/>
    </source>
</evidence>
<protein>
    <submittedName>
        <fullName evidence="3">Uncharacterized protein</fullName>
    </submittedName>
</protein>
<sequence>MKQVFLKGLAVGALLAGLTGAAIAEDFDPDSATFDPESQFVITPFGAIIGDPAQVTDLSTDRIGFTYCSAVPDKNRGMLLMASIVIPAQDGAEGGGHAMMLPVEEARNFIAYLRKAPEWAEVASENKVGLFSKPIGDVIGSEGDAEHLSIKFVSDEDSKGSVRIEHVLGGVTKAFELGINPAVKFAAQAEHALETALAQTPESAPAEDAEKSKLFE</sequence>
<evidence type="ECO:0000256" key="2">
    <source>
        <dbReference type="SAM" id="SignalP"/>
    </source>
</evidence>
<name>A0A286HNZ0_9HYPH</name>
<dbReference type="AlphaFoldDB" id="A0A286HNZ0"/>
<organism evidence="3 4">
    <name type="scientific">Hoeflea halophila</name>
    <dbReference type="NCBI Taxonomy" id="714899"/>
    <lineage>
        <taxon>Bacteria</taxon>
        <taxon>Pseudomonadati</taxon>
        <taxon>Pseudomonadota</taxon>
        <taxon>Alphaproteobacteria</taxon>
        <taxon>Hyphomicrobiales</taxon>
        <taxon>Rhizobiaceae</taxon>
        <taxon>Hoeflea</taxon>
    </lineage>
</organism>